<comment type="subcellular location">
    <subcellularLocation>
        <location evidence="1">Nucleus</location>
    </subcellularLocation>
</comment>
<dbReference type="InterPro" id="IPR011011">
    <property type="entry name" value="Znf_FYVE_PHD"/>
</dbReference>
<dbReference type="EMBL" id="ATLV01025144">
    <property type="status" value="NOT_ANNOTATED_CDS"/>
    <property type="molecule type" value="Genomic_DNA"/>
</dbReference>
<gene>
    <name evidence="7" type="ORF">ZHAS_00020408</name>
</gene>
<evidence type="ECO:0000256" key="3">
    <source>
        <dbReference type="ARBA" id="ARBA00022771"/>
    </source>
</evidence>
<evidence type="ECO:0000256" key="2">
    <source>
        <dbReference type="ARBA" id="ARBA00022723"/>
    </source>
</evidence>
<keyword evidence="4" id="KW-0862">Zinc</keyword>
<evidence type="ECO:0000256" key="1">
    <source>
        <dbReference type="ARBA" id="ARBA00004123"/>
    </source>
</evidence>
<dbReference type="STRING" id="74873.A0A084WPZ5"/>
<dbReference type="Gene3D" id="2.30.30.140">
    <property type="match status" value="1"/>
</dbReference>
<dbReference type="GO" id="GO:0045893">
    <property type="term" value="P:positive regulation of DNA-templated transcription"/>
    <property type="evidence" value="ECO:0007669"/>
    <property type="project" value="TreeGrafter"/>
</dbReference>
<evidence type="ECO:0000256" key="6">
    <source>
        <dbReference type="SAM" id="MobiDB-lite"/>
    </source>
</evidence>
<reference evidence="7 9" key="1">
    <citation type="journal article" date="2014" name="BMC Genomics">
        <title>Genome sequence of Anopheles sinensis provides insight into genetics basis of mosquito competence for malaria parasites.</title>
        <authorList>
            <person name="Zhou D."/>
            <person name="Zhang D."/>
            <person name="Ding G."/>
            <person name="Shi L."/>
            <person name="Hou Q."/>
            <person name="Ye Y."/>
            <person name="Xu Y."/>
            <person name="Zhou H."/>
            <person name="Xiong C."/>
            <person name="Li S."/>
            <person name="Yu J."/>
            <person name="Hong S."/>
            <person name="Yu X."/>
            <person name="Zou P."/>
            <person name="Chen C."/>
            <person name="Chang X."/>
            <person name="Wang W."/>
            <person name="Lv Y."/>
            <person name="Sun Y."/>
            <person name="Ma L."/>
            <person name="Shen B."/>
            <person name="Zhu C."/>
        </authorList>
    </citation>
    <scope>NUCLEOTIDE SEQUENCE [LARGE SCALE GENOMIC DNA]</scope>
</reference>
<proteinExistence type="predicted"/>
<dbReference type="InterPro" id="IPR019786">
    <property type="entry name" value="Zinc_finger_PHD-type_CS"/>
</dbReference>
<dbReference type="EnsemblMetazoa" id="ASIC020408-RA">
    <property type="protein sequence ID" value="ASIC020408-PA"/>
    <property type="gene ID" value="ASIC020408"/>
</dbReference>
<dbReference type="GO" id="GO:0048188">
    <property type="term" value="C:Set1C/COMPASS complex"/>
    <property type="evidence" value="ECO:0007669"/>
    <property type="project" value="InterPro"/>
</dbReference>
<feature type="compositionally biased region" description="Basic and acidic residues" evidence="6">
    <location>
        <begin position="190"/>
        <end position="201"/>
    </location>
</feature>
<evidence type="ECO:0008006" key="10">
    <source>
        <dbReference type="Google" id="ProtNLM"/>
    </source>
</evidence>
<keyword evidence="3" id="KW-0863">Zinc-finger</keyword>
<dbReference type="GO" id="GO:0008270">
    <property type="term" value="F:zinc ion binding"/>
    <property type="evidence" value="ECO:0007669"/>
    <property type="project" value="UniProtKB-KW"/>
</dbReference>
<dbReference type="PANTHER" id="PTHR46174:SF1">
    <property type="entry name" value="CXXC-TYPE ZINC FINGER PROTEIN 1"/>
    <property type="match status" value="1"/>
</dbReference>
<dbReference type="EMBL" id="KE525369">
    <property type="protein sequence ID" value="KFB52289.1"/>
    <property type="molecule type" value="Genomic_DNA"/>
</dbReference>
<evidence type="ECO:0000256" key="5">
    <source>
        <dbReference type="ARBA" id="ARBA00023242"/>
    </source>
</evidence>
<dbReference type="AlphaFoldDB" id="A0A084WPZ5"/>
<dbReference type="SUPFAM" id="SSF57903">
    <property type="entry name" value="FYVE/PHD zinc finger"/>
    <property type="match status" value="2"/>
</dbReference>
<feature type="region of interest" description="Disordered" evidence="6">
    <location>
        <begin position="619"/>
        <end position="750"/>
    </location>
</feature>
<evidence type="ECO:0000313" key="9">
    <source>
        <dbReference type="Proteomes" id="UP000030765"/>
    </source>
</evidence>
<feature type="compositionally biased region" description="Basic residues" evidence="6">
    <location>
        <begin position="82"/>
        <end position="93"/>
    </location>
</feature>
<organism evidence="7">
    <name type="scientific">Anopheles sinensis</name>
    <name type="common">Mosquito</name>
    <dbReference type="NCBI Taxonomy" id="74873"/>
    <lineage>
        <taxon>Eukaryota</taxon>
        <taxon>Metazoa</taxon>
        <taxon>Ecdysozoa</taxon>
        <taxon>Arthropoda</taxon>
        <taxon>Hexapoda</taxon>
        <taxon>Insecta</taxon>
        <taxon>Pterygota</taxon>
        <taxon>Neoptera</taxon>
        <taxon>Endopterygota</taxon>
        <taxon>Diptera</taxon>
        <taxon>Nematocera</taxon>
        <taxon>Culicoidea</taxon>
        <taxon>Culicidae</taxon>
        <taxon>Anophelinae</taxon>
        <taxon>Anopheles</taxon>
    </lineage>
</organism>
<dbReference type="InterPro" id="IPR037869">
    <property type="entry name" value="Spp1/CFP1"/>
</dbReference>
<dbReference type="Proteomes" id="UP000030765">
    <property type="component" value="Unassembled WGS sequence"/>
</dbReference>
<evidence type="ECO:0000313" key="8">
    <source>
        <dbReference type="EnsemblMetazoa" id="ASIC020408-PA"/>
    </source>
</evidence>
<dbReference type="VEuPathDB" id="VectorBase:ASIC020408"/>
<feature type="region of interest" description="Disordered" evidence="6">
    <location>
        <begin position="590"/>
        <end position="609"/>
    </location>
</feature>
<keyword evidence="5" id="KW-0539">Nucleus</keyword>
<reference evidence="8" key="2">
    <citation type="submission" date="2020-05" db="UniProtKB">
        <authorList>
            <consortium name="EnsemblMetazoa"/>
        </authorList>
    </citation>
    <scope>IDENTIFICATION</scope>
</reference>
<protein>
    <recommendedName>
        <fullName evidence="10">PHD-type domain-containing protein</fullName>
    </recommendedName>
</protein>
<name>A0A084WPZ5_ANOSI</name>
<evidence type="ECO:0000313" key="7">
    <source>
        <dbReference type="EMBL" id="KFB52289.1"/>
    </source>
</evidence>
<keyword evidence="2" id="KW-0479">Metal-binding</keyword>
<dbReference type="OrthoDB" id="10033786at2759"/>
<dbReference type="VEuPathDB" id="VectorBase:ASIS013002"/>
<feature type="region of interest" description="Disordered" evidence="6">
    <location>
        <begin position="47"/>
        <end position="107"/>
    </location>
</feature>
<accession>A0A084WPZ5</accession>
<feature type="compositionally biased region" description="Low complexity" evidence="6">
    <location>
        <begin position="731"/>
        <end position="750"/>
    </location>
</feature>
<evidence type="ECO:0000256" key="4">
    <source>
        <dbReference type="ARBA" id="ARBA00022833"/>
    </source>
</evidence>
<keyword evidence="9" id="KW-1185">Reference proteome</keyword>
<sequence length="776" mass="86253">MSQTNTPIEIQHHSAFVRIQTSSSGVPPATESVNQPTNKTYIIQELVDPPGTPQQQPMPAASATQAGSSECGVQSGSPKQEQHHHHHHHHHLSHPGTGGSITIMTPPNTDNTSRINICINNHFPLVEAKPEVRRHHDQFGLSDDVLVHDVKGGLYYLGTITAIGERKCLVQFDDGTERWAAFEDLRRPAELGKDESGEVEKNQTTSSPADEPVASGSGRNGVAPKASPTCVMCKEHDVYRVVKVCVNCERGFHLRCHGMLETDTIVKDEELTPLTPLTSTAQLPYDMRALEWDSAHQVNANGHYCYCGADGDWMKEMIQCCWCEQWFHGRCIRSLQYPIFLGDRHYLFLCSICNQGHEFVRRVELPVSDLLHLVLYNLIMRNGHRLFDLNRAIVPFIEDNLRTLQLPEHLANMSPSSRREAIASTLKGNSVLFVNGTEMGLSFGQQMWTLRKFEAPSRIGFHLPRGQTITENVLRKERPTLRFLPRVNLERSFITDAMSRERMTGIAYSQQPFSLPDPRSDPFLQPGRQQMATDHPAAGVNGNGSALRMHAEQVPTSSNRRKYPPPFKLPIHPSMHSCAMDEIFPPPPDYRGSNNPFYTDPDAPPTVPRPRQARIVKRRLSGQSITNGRKKKRLNNSVGVMMLGPQPRTSRGTAQAPRPAANIQPAVGTSSVDVPERAVRATRSGGNHPRNLRPRDATNYSERRRYRARRSAATPQQSATDNDTVDGGSGSQPRSRSLSVSSNSSSLSAASTNSITLGDCLMHLSNGEVIVLPTYR</sequence>
<dbReference type="Gene3D" id="3.90.980.20">
    <property type="match status" value="1"/>
</dbReference>
<feature type="compositionally biased region" description="Polar residues" evidence="6">
    <location>
        <begin position="53"/>
        <end position="79"/>
    </location>
</feature>
<dbReference type="PANTHER" id="PTHR46174">
    <property type="entry name" value="CXXC-TYPE ZINC FINGER PROTEIN 1"/>
    <property type="match status" value="1"/>
</dbReference>
<dbReference type="PROSITE" id="PS01359">
    <property type="entry name" value="ZF_PHD_1"/>
    <property type="match status" value="1"/>
</dbReference>
<feature type="region of interest" description="Disordered" evidence="6">
    <location>
        <begin position="190"/>
        <end position="221"/>
    </location>
</feature>